<reference evidence="7 8" key="1">
    <citation type="journal article" date="2018" name="Sci. Rep.">
        <title>Characterisation of pathogen-specific regions and novel effector candidates in Fusarium oxysporum f. sp. cepae.</title>
        <authorList>
            <person name="Armitage A.D."/>
            <person name="Taylor A."/>
            <person name="Sobczyk M.K."/>
            <person name="Baxter L."/>
            <person name="Greenfield B.P."/>
            <person name="Bates H.J."/>
            <person name="Wilson F."/>
            <person name="Jackson A.C."/>
            <person name="Ott S."/>
            <person name="Harrison R.J."/>
            <person name="Clarkson J.P."/>
        </authorList>
    </citation>
    <scope>NUCLEOTIDE SEQUENCE [LARGE SCALE GENOMIC DNA]</scope>
    <source>
        <strain evidence="7 8">FoC_Fus2</strain>
    </source>
</reference>
<evidence type="ECO:0000256" key="5">
    <source>
        <dbReference type="ARBA" id="ARBA00023242"/>
    </source>
</evidence>
<evidence type="ECO:0000256" key="4">
    <source>
        <dbReference type="ARBA" id="ARBA00022833"/>
    </source>
</evidence>
<feature type="region of interest" description="Disordered" evidence="6">
    <location>
        <begin position="1"/>
        <end position="24"/>
    </location>
</feature>
<dbReference type="EMBL" id="MRCU01000014">
    <property type="protein sequence ID" value="RKK08420.1"/>
    <property type="molecule type" value="Genomic_DNA"/>
</dbReference>
<dbReference type="GO" id="GO:0008270">
    <property type="term" value="F:zinc ion binding"/>
    <property type="evidence" value="ECO:0007669"/>
    <property type="project" value="UniProtKB-KW"/>
</dbReference>
<keyword evidence="3" id="KW-0863">Zinc-finger</keyword>
<keyword evidence="2" id="KW-0479">Metal-binding</keyword>
<evidence type="ECO:0000313" key="8">
    <source>
        <dbReference type="Proteomes" id="UP000270866"/>
    </source>
</evidence>
<evidence type="ECO:0000313" key="7">
    <source>
        <dbReference type="EMBL" id="RKK08420.1"/>
    </source>
</evidence>
<organism evidence="7 8">
    <name type="scientific">Fusarium oxysporum f. sp. cepae</name>
    <dbReference type="NCBI Taxonomy" id="396571"/>
    <lineage>
        <taxon>Eukaryota</taxon>
        <taxon>Fungi</taxon>
        <taxon>Dikarya</taxon>
        <taxon>Ascomycota</taxon>
        <taxon>Pezizomycotina</taxon>
        <taxon>Sordariomycetes</taxon>
        <taxon>Hypocreomycetidae</taxon>
        <taxon>Hypocreales</taxon>
        <taxon>Nectriaceae</taxon>
        <taxon>Fusarium</taxon>
        <taxon>Fusarium oxysporum species complex</taxon>
    </lineage>
</organism>
<proteinExistence type="predicted"/>
<evidence type="ECO:0000256" key="1">
    <source>
        <dbReference type="ARBA" id="ARBA00004123"/>
    </source>
</evidence>
<dbReference type="SUPFAM" id="SSF53098">
    <property type="entry name" value="Ribonuclease H-like"/>
    <property type="match status" value="1"/>
</dbReference>
<dbReference type="Proteomes" id="UP000270866">
    <property type="component" value="Unassembled WGS sequence"/>
</dbReference>
<dbReference type="PANTHER" id="PTHR46481">
    <property type="entry name" value="ZINC FINGER BED DOMAIN-CONTAINING PROTEIN 4"/>
    <property type="match status" value="1"/>
</dbReference>
<dbReference type="InterPro" id="IPR052035">
    <property type="entry name" value="ZnF_BED_domain_contain"/>
</dbReference>
<gene>
    <name evidence="7" type="ORF">BFJ65_g17082</name>
</gene>
<evidence type="ECO:0000256" key="6">
    <source>
        <dbReference type="SAM" id="MobiDB-lite"/>
    </source>
</evidence>
<name>A0A3L6MW84_FUSOX</name>
<accession>A0A3L6MW84</accession>
<evidence type="ECO:0000256" key="2">
    <source>
        <dbReference type="ARBA" id="ARBA00022723"/>
    </source>
</evidence>
<keyword evidence="4" id="KW-0862">Zinc</keyword>
<keyword evidence="5" id="KW-0539">Nucleus</keyword>
<protein>
    <recommendedName>
        <fullName evidence="9">AC9 transposase</fullName>
    </recommendedName>
</protein>
<dbReference type="AlphaFoldDB" id="A0A3L6MW84"/>
<dbReference type="PANTHER" id="PTHR46481:SF10">
    <property type="entry name" value="ZINC FINGER BED DOMAIN-CONTAINING PROTEIN 39"/>
    <property type="match status" value="1"/>
</dbReference>
<sequence length="334" mass="37940">MITEADGNAYEDSSRADSQPPSKRRCLELPTARSNVNKAKELTVGWIVTANLPFTAPSNPYLRRMLDLHDASLAKEVPWSRQSVRDTMRKLFEVKKGAISCQLEKAVTKISFSFDMWTSPNRYAFLGLHAHYLDASYQVQSRLLALRRVWGAHSGDNQATTIYDIFGEYGIRERIGAGVCDNVSSNDTCLASLYRQLSPAMTEEDIRNNRTRCFGHIVNLAARAFLWGKILTRLSEKPSPRRLSKLKSVSFDFGGNGEQWASCITSSASAMKTIITSEEDRAAIDLELMQNNETRWNSTFMMIQRAIRKREQIDHFITYLDTKAAERRQRVPVQ</sequence>
<dbReference type="GO" id="GO:0005634">
    <property type="term" value="C:nucleus"/>
    <property type="evidence" value="ECO:0007669"/>
    <property type="project" value="UniProtKB-SubCell"/>
</dbReference>
<evidence type="ECO:0000256" key="3">
    <source>
        <dbReference type="ARBA" id="ARBA00022771"/>
    </source>
</evidence>
<comment type="subcellular location">
    <subcellularLocation>
        <location evidence="1">Nucleus</location>
    </subcellularLocation>
</comment>
<dbReference type="InterPro" id="IPR012337">
    <property type="entry name" value="RNaseH-like_sf"/>
</dbReference>
<evidence type="ECO:0008006" key="9">
    <source>
        <dbReference type="Google" id="ProtNLM"/>
    </source>
</evidence>
<comment type="caution">
    <text evidence="7">The sequence shown here is derived from an EMBL/GenBank/DDBJ whole genome shotgun (WGS) entry which is preliminary data.</text>
</comment>